<dbReference type="GO" id="GO:0006952">
    <property type="term" value="P:defense response"/>
    <property type="evidence" value="ECO:0007669"/>
    <property type="project" value="InterPro"/>
</dbReference>
<dbReference type="Gene3D" id="3.80.10.10">
    <property type="entry name" value="Ribonuclease Inhibitor"/>
    <property type="match status" value="1"/>
</dbReference>
<evidence type="ECO:0000259" key="4">
    <source>
        <dbReference type="PROSITE" id="PS50104"/>
    </source>
</evidence>
<proteinExistence type="predicted"/>
<dbReference type="InterPro" id="IPR058192">
    <property type="entry name" value="WHD_ROQ1-like"/>
</dbReference>
<dbReference type="Gramene" id="rna-AYBTSS11_LOCUS13803">
    <property type="protein sequence ID" value="CAJ1949597.1"/>
    <property type="gene ID" value="gene-AYBTSS11_LOCUS13803"/>
</dbReference>
<gene>
    <name evidence="5" type="ORF">AYBTSS11_LOCUS13803</name>
</gene>
<feature type="domain" description="TIR" evidence="4">
    <location>
        <begin position="20"/>
        <end position="180"/>
    </location>
</feature>
<accession>A0AA86SGZ1</accession>
<evidence type="ECO:0000313" key="6">
    <source>
        <dbReference type="Proteomes" id="UP001189624"/>
    </source>
</evidence>
<dbReference type="InterPro" id="IPR032675">
    <property type="entry name" value="LRR_dom_sf"/>
</dbReference>
<dbReference type="EMBL" id="OY731401">
    <property type="protein sequence ID" value="CAJ1949597.1"/>
    <property type="molecule type" value="Genomic_DNA"/>
</dbReference>
<dbReference type="InterPro" id="IPR044974">
    <property type="entry name" value="Disease_R_plants"/>
</dbReference>
<dbReference type="Gene3D" id="3.40.50.10140">
    <property type="entry name" value="Toll/interleukin-1 receptor homology (TIR) domain"/>
    <property type="match status" value="1"/>
</dbReference>
<feature type="region of interest" description="Disordered" evidence="3">
    <location>
        <begin position="781"/>
        <end position="814"/>
    </location>
</feature>
<dbReference type="InterPro" id="IPR000157">
    <property type="entry name" value="TIR_dom"/>
</dbReference>
<dbReference type="PANTHER" id="PTHR11017">
    <property type="entry name" value="LEUCINE-RICH REPEAT-CONTAINING PROTEIN"/>
    <property type="match status" value="1"/>
</dbReference>
<dbReference type="FunFam" id="3.40.50.10140:FF:000007">
    <property type="entry name" value="Disease resistance protein (TIR-NBS-LRR class)"/>
    <property type="match status" value="1"/>
</dbReference>
<dbReference type="InterPro" id="IPR035897">
    <property type="entry name" value="Toll_tir_struct_dom_sf"/>
</dbReference>
<evidence type="ECO:0000256" key="2">
    <source>
        <dbReference type="ARBA" id="ARBA00023027"/>
    </source>
</evidence>
<dbReference type="Proteomes" id="UP001189624">
    <property type="component" value="Chromosome 4"/>
</dbReference>
<sequence>MPSYSSSSSSFSKSKSKPQWRNDVFINFRGEDTRRNFVSHLYSALIESGVNAFLDDEKLAKGEEQKSELLHAIEGSQISIVVFSRNYIHSTWCLDELLKIMECHAFRGQVVLPVFYDIGPSFLRDAQYISFEVISNQLNRIKPWKKALSQAANLAGWDMRNYRSDNDVMKEIVGEVLKRLDKTYLSITKFPVGLESRLQHDRGYVTEILNGCGLHADIGITVLVERSLIKVEKNNKLGIHHLLRDMGREIVRQSSPLPQRRSRLWLHNHVLDILTEHTRTPAGTEAIEGLALKLQRTSRVRFSAETFEEMKRLRLLQFDHVQLAGDYGHLSKHLRWVYWRGFSSKFIPDNFYQGNVVAIDMKHSNLKLVWKEPLHPLLEGLKFLNLSHSKFLSKTPNFSNLPNLERLILKDCPSLSEVHHSIGDLRNLLYLNLKDCTCLQNLPVIIYKLKSLKVLILSGCSKIDKLEEDIVQMESLTTLIAHNTSLKQVPFSIVRSKKIGYLSFCGYEGSARDIFPSIIWSWMTPTRGLVSSIQSFGSTSTSLVSVYIQDNNLSNLLSEVSEFPKLRSICVQCYSDLQLTQKLRIVDDFCNVNFAMETTYASQISESSMVSRLIGMGSYYQVMDMLNDSISEVPSISLYSQVFFMIQVMKTHSSSDFVLPGDNYPYWLAYTGEGYSVPFQVPDDSDCPMKGMTLCAICSSTPENMATESLASVFIFNYTKYTIQIYKQSTTMSSTDEDWAGIISNLGPGDNVEIFVCFGHGMTVEKTGVYLIFGQSVTRMEPSPEVSAPPSGDGSVLSSPEVEMEPSLNAQMEPSLNVQMELSKKPKKDIFSKSAKKMKACFCLS</sequence>
<dbReference type="Pfam" id="PF01582">
    <property type="entry name" value="TIR"/>
    <property type="match status" value="1"/>
</dbReference>
<evidence type="ECO:0000313" key="5">
    <source>
        <dbReference type="EMBL" id="CAJ1949597.1"/>
    </source>
</evidence>
<protein>
    <recommendedName>
        <fullName evidence="4">TIR domain-containing protein</fullName>
    </recommendedName>
</protein>
<keyword evidence="6" id="KW-1185">Reference proteome</keyword>
<organism evidence="5 6">
    <name type="scientific">Sphenostylis stenocarpa</name>
    <dbReference type="NCBI Taxonomy" id="92480"/>
    <lineage>
        <taxon>Eukaryota</taxon>
        <taxon>Viridiplantae</taxon>
        <taxon>Streptophyta</taxon>
        <taxon>Embryophyta</taxon>
        <taxon>Tracheophyta</taxon>
        <taxon>Spermatophyta</taxon>
        <taxon>Magnoliopsida</taxon>
        <taxon>eudicotyledons</taxon>
        <taxon>Gunneridae</taxon>
        <taxon>Pentapetalae</taxon>
        <taxon>rosids</taxon>
        <taxon>fabids</taxon>
        <taxon>Fabales</taxon>
        <taxon>Fabaceae</taxon>
        <taxon>Papilionoideae</taxon>
        <taxon>50 kb inversion clade</taxon>
        <taxon>NPAAA clade</taxon>
        <taxon>indigoferoid/millettioid clade</taxon>
        <taxon>Phaseoleae</taxon>
        <taxon>Sphenostylis</taxon>
    </lineage>
</organism>
<dbReference type="SUPFAM" id="SSF52200">
    <property type="entry name" value="Toll/Interleukin receptor TIR domain"/>
    <property type="match status" value="1"/>
</dbReference>
<dbReference type="SMART" id="SM00255">
    <property type="entry name" value="TIR"/>
    <property type="match status" value="1"/>
</dbReference>
<keyword evidence="2" id="KW-0520">NAD</keyword>
<evidence type="ECO:0000256" key="3">
    <source>
        <dbReference type="SAM" id="MobiDB-lite"/>
    </source>
</evidence>
<reference evidence="5" key="1">
    <citation type="submission" date="2023-10" db="EMBL/GenBank/DDBJ databases">
        <authorList>
            <person name="Domelevo Entfellner J.-B."/>
        </authorList>
    </citation>
    <scope>NUCLEOTIDE SEQUENCE</scope>
</reference>
<evidence type="ECO:0000256" key="1">
    <source>
        <dbReference type="ARBA" id="ARBA00022737"/>
    </source>
</evidence>
<dbReference type="PANTHER" id="PTHR11017:SF560">
    <property type="entry name" value="RESISTANCE PROTEIN (TIR-NBS-LRR CLASS), PUTATIVE-RELATED"/>
    <property type="match status" value="1"/>
</dbReference>
<name>A0AA86SGZ1_9FABA</name>
<dbReference type="SUPFAM" id="SSF52058">
    <property type="entry name" value="L domain-like"/>
    <property type="match status" value="1"/>
</dbReference>
<keyword evidence="1" id="KW-0677">Repeat</keyword>
<dbReference type="AlphaFoldDB" id="A0AA86SGZ1"/>
<dbReference type="PROSITE" id="PS50104">
    <property type="entry name" value="TIR"/>
    <property type="match status" value="1"/>
</dbReference>
<dbReference type="Pfam" id="PF23282">
    <property type="entry name" value="WHD_ROQ1"/>
    <property type="match status" value="1"/>
</dbReference>
<dbReference type="GO" id="GO:0007165">
    <property type="term" value="P:signal transduction"/>
    <property type="evidence" value="ECO:0007669"/>
    <property type="project" value="InterPro"/>
</dbReference>